<dbReference type="GO" id="GO:0004637">
    <property type="term" value="F:phosphoribosylamine-glycine ligase activity"/>
    <property type="evidence" value="ECO:0007669"/>
    <property type="project" value="UniProtKB-UniRule"/>
</dbReference>
<evidence type="ECO:0000256" key="8">
    <source>
        <dbReference type="ARBA" id="ARBA00022755"/>
    </source>
</evidence>
<keyword evidence="6" id="KW-0479">Metal-binding</keyword>
<accession>I4EKY6</accession>
<comment type="catalytic activity">
    <reaction evidence="14">
        <text>5-phospho-beta-D-ribosylamine + glycine + ATP = N(1)-(5-phospho-beta-D-ribosyl)glycinamide + ADP + phosphate + H(+)</text>
        <dbReference type="Rhea" id="RHEA:17453"/>
        <dbReference type="ChEBI" id="CHEBI:15378"/>
        <dbReference type="ChEBI" id="CHEBI:30616"/>
        <dbReference type="ChEBI" id="CHEBI:43474"/>
        <dbReference type="ChEBI" id="CHEBI:57305"/>
        <dbReference type="ChEBI" id="CHEBI:58681"/>
        <dbReference type="ChEBI" id="CHEBI:143788"/>
        <dbReference type="ChEBI" id="CHEBI:456216"/>
        <dbReference type="EC" id="6.3.4.13"/>
    </reaction>
</comment>
<comment type="cofactor">
    <cofactor evidence="2">
        <name>Mg(2+)</name>
        <dbReference type="ChEBI" id="CHEBI:18420"/>
    </cofactor>
</comment>
<keyword evidence="8 14" id="KW-0658">Purine biosynthesis</keyword>
<dbReference type="UniPathway" id="UPA00074">
    <property type="reaction ID" value="UER00125"/>
</dbReference>
<dbReference type="Pfam" id="PF02843">
    <property type="entry name" value="GARS_C"/>
    <property type="match status" value="1"/>
</dbReference>
<keyword evidence="18" id="KW-1185">Reference proteome</keyword>
<dbReference type="InterPro" id="IPR020562">
    <property type="entry name" value="PRibGlycinamide_synth_N"/>
</dbReference>
<proteinExistence type="inferred from homology"/>
<dbReference type="InterPro" id="IPR020560">
    <property type="entry name" value="PRibGlycinamide_synth_C-dom"/>
</dbReference>
<evidence type="ECO:0000256" key="15">
    <source>
        <dbReference type="PROSITE-ProRule" id="PRU00409"/>
    </source>
</evidence>
<dbReference type="Gene3D" id="3.40.50.20">
    <property type="match status" value="1"/>
</dbReference>
<dbReference type="Gene3D" id="3.30.1490.20">
    <property type="entry name" value="ATP-grasp fold, A domain"/>
    <property type="match status" value="1"/>
</dbReference>
<dbReference type="PANTHER" id="PTHR43472:SF1">
    <property type="entry name" value="PHOSPHORIBOSYLAMINE--GLYCINE LIGASE, CHLOROPLASTIC"/>
    <property type="match status" value="1"/>
</dbReference>
<dbReference type="EMBL" id="CAGS01000431">
    <property type="protein sequence ID" value="CCF85348.1"/>
    <property type="molecule type" value="Genomic_DNA"/>
</dbReference>
<dbReference type="SMART" id="SM01209">
    <property type="entry name" value="GARS_A"/>
    <property type="match status" value="1"/>
</dbReference>
<comment type="pathway">
    <text evidence="3 14">Purine metabolism; IMP biosynthesis via de novo pathway; N(1)-(5-phospho-D-ribosyl)glycinamide from 5-phospho-alpha-D-ribose 1-diphosphate: step 2/2.</text>
</comment>
<dbReference type="Proteomes" id="UP000004221">
    <property type="component" value="Unassembled WGS sequence"/>
</dbReference>
<evidence type="ECO:0000256" key="4">
    <source>
        <dbReference type="ARBA" id="ARBA00013255"/>
    </source>
</evidence>
<sequence length="449" mass="46798">MGVTGEARMKVLVVGGGAREHALTWKLSQSPSVEALYVAPGNAGTASIATNLPINVNDLEGLAKAAQDLGIDLTMVGPEDPLARGIVDHFTARGLRIAGPNAAAARIEGSKVWAKEIMTAAGVPTGASRRFTDLDAALDAIATGPIPVVIKASGLAAGKGVVVATSHQQAEDAVRWMLEAGGLGDAGREILIEEFLTGREVSLLVLTDGETIYPLIPACDYKRVGEGDTGPNTGGMGTYAPVPVMPEEAIQQVLDELIRPVLAEMRSRGITYRGVLYAGLILTPDGPKVLEFNCRFGDPETEVVLPLLESDLAALLDAAARGCLADVPPPSWKPGACVGVVLASPGYPGSYPTGHPIQGLQDLAGDILAFHAGTGFNDAGEVVTRGGRVLTLVAVGTDFADSRERVYQAVSQVTFEGAHFRRDIAAREVAPVPAEPEEALVPVRARSRS</sequence>
<dbReference type="SUPFAM" id="SSF51246">
    <property type="entry name" value="Rudiment single hybrid motif"/>
    <property type="match status" value="1"/>
</dbReference>
<evidence type="ECO:0000256" key="6">
    <source>
        <dbReference type="ARBA" id="ARBA00022723"/>
    </source>
</evidence>
<evidence type="ECO:0000256" key="2">
    <source>
        <dbReference type="ARBA" id="ARBA00001946"/>
    </source>
</evidence>
<name>I4EKY6_9BACT</name>
<dbReference type="NCBIfam" id="TIGR00877">
    <property type="entry name" value="purD"/>
    <property type="match status" value="1"/>
</dbReference>
<dbReference type="InterPro" id="IPR020559">
    <property type="entry name" value="PRibGlycinamide_synth_CS"/>
</dbReference>
<dbReference type="InterPro" id="IPR037123">
    <property type="entry name" value="PRibGlycinamide_synth_C_sf"/>
</dbReference>
<gene>
    <name evidence="14 17" type="primary">purD</name>
    <name evidence="17" type="ORF">NITHO_4870005</name>
</gene>
<dbReference type="InterPro" id="IPR011761">
    <property type="entry name" value="ATP-grasp"/>
</dbReference>
<dbReference type="EC" id="6.3.4.13" evidence="4 14"/>
<evidence type="ECO:0000256" key="10">
    <source>
        <dbReference type="ARBA" id="ARBA00023211"/>
    </source>
</evidence>
<dbReference type="SUPFAM" id="SSF52440">
    <property type="entry name" value="PreATP-grasp domain"/>
    <property type="match status" value="1"/>
</dbReference>
<dbReference type="AlphaFoldDB" id="I4EKY6"/>
<comment type="cofactor">
    <cofactor evidence="1">
        <name>Mn(2+)</name>
        <dbReference type="ChEBI" id="CHEBI:29035"/>
    </cofactor>
</comment>
<dbReference type="Gene3D" id="3.90.600.10">
    <property type="entry name" value="Phosphoribosylglycinamide synthetase, C-terminal domain"/>
    <property type="match status" value="1"/>
</dbReference>
<dbReference type="InterPro" id="IPR020561">
    <property type="entry name" value="PRibGlycinamid_synth_ATP-grasp"/>
</dbReference>
<evidence type="ECO:0000256" key="14">
    <source>
        <dbReference type="HAMAP-Rule" id="MF_00138"/>
    </source>
</evidence>
<organism evidence="17 18">
    <name type="scientific">Nitrolancea hollandica Lb</name>
    <dbReference type="NCBI Taxonomy" id="1129897"/>
    <lineage>
        <taxon>Bacteria</taxon>
        <taxon>Pseudomonadati</taxon>
        <taxon>Thermomicrobiota</taxon>
        <taxon>Thermomicrobia</taxon>
        <taxon>Sphaerobacterales</taxon>
        <taxon>Sphaerobacterineae</taxon>
        <taxon>Sphaerobacteraceae</taxon>
        <taxon>Nitrolancea</taxon>
    </lineage>
</organism>
<dbReference type="InterPro" id="IPR016185">
    <property type="entry name" value="PreATP-grasp_dom_sf"/>
</dbReference>
<evidence type="ECO:0000256" key="3">
    <source>
        <dbReference type="ARBA" id="ARBA00005174"/>
    </source>
</evidence>
<dbReference type="FunFam" id="3.40.50.20:FF:000006">
    <property type="entry name" value="Phosphoribosylamine--glycine ligase, chloroplastic"/>
    <property type="match status" value="1"/>
</dbReference>
<keyword evidence="5 14" id="KW-0436">Ligase</keyword>
<dbReference type="PROSITE" id="PS00184">
    <property type="entry name" value="GARS"/>
    <property type="match status" value="1"/>
</dbReference>
<dbReference type="PROSITE" id="PS50975">
    <property type="entry name" value="ATP_GRASP"/>
    <property type="match status" value="1"/>
</dbReference>
<comment type="caution">
    <text evidence="17">The sequence shown here is derived from an EMBL/GenBank/DDBJ whole genome shotgun (WGS) entry which is preliminary data.</text>
</comment>
<dbReference type="SUPFAM" id="SSF56059">
    <property type="entry name" value="Glutathione synthetase ATP-binding domain-like"/>
    <property type="match status" value="1"/>
</dbReference>
<evidence type="ECO:0000259" key="16">
    <source>
        <dbReference type="PROSITE" id="PS50975"/>
    </source>
</evidence>
<reference evidence="17 18" key="1">
    <citation type="journal article" date="2012" name="ISME J.">
        <title>Nitrification expanded: discovery, physiology and genomics of a nitrite-oxidizing bacterium from the phylum Chloroflexi.</title>
        <authorList>
            <person name="Sorokin D.Y."/>
            <person name="Lucker S."/>
            <person name="Vejmelkova D."/>
            <person name="Kostrikina N.A."/>
            <person name="Kleerebezem R."/>
            <person name="Rijpstra W.I."/>
            <person name="Damste J.S."/>
            <person name="Le Paslier D."/>
            <person name="Muyzer G."/>
            <person name="Wagner M."/>
            <person name="van Loosdrecht M.C."/>
            <person name="Daims H."/>
        </authorList>
    </citation>
    <scope>NUCLEOTIDE SEQUENCE [LARGE SCALE GENOMIC DNA]</scope>
    <source>
        <strain evidence="18">none</strain>
    </source>
</reference>
<feature type="domain" description="ATP-grasp" evidence="16">
    <location>
        <begin position="115"/>
        <end position="321"/>
    </location>
</feature>
<evidence type="ECO:0000256" key="9">
    <source>
        <dbReference type="ARBA" id="ARBA00022840"/>
    </source>
</evidence>
<evidence type="ECO:0000313" key="17">
    <source>
        <dbReference type="EMBL" id="CCF85348.1"/>
    </source>
</evidence>
<keyword evidence="10" id="KW-0464">Manganese</keyword>
<dbReference type="Gene3D" id="3.30.470.20">
    <property type="entry name" value="ATP-grasp fold, B domain"/>
    <property type="match status" value="1"/>
</dbReference>
<evidence type="ECO:0000256" key="1">
    <source>
        <dbReference type="ARBA" id="ARBA00001936"/>
    </source>
</evidence>
<evidence type="ECO:0000256" key="11">
    <source>
        <dbReference type="ARBA" id="ARBA00038345"/>
    </source>
</evidence>
<evidence type="ECO:0000313" key="18">
    <source>
        <dbReference type="Proteomes" id="UP000004221"/>
    </source>
</evidence>
<dbReference type="SMART" id="SM01210">
    <property type="entry name" value="GARS_C"/>
    <property type="match status" value="1"/>
</dbReference>
<dbReference type="InterPro" id="IPR000115">
    <property type="entry name" value="PRibGlycinamide_synth"/>
</dbReference>
<evidence type="ECO:0000256" key="12">
    <source>
        <dbReference type="ARBA" id="ARBA00042242"/>
    </source>
</evidence>
<evidence type="ECO:0000256" key="13">
    <source>
        <dbReference type="ARBA" id="ARBA00042864"/>
    </source>
</evidence>
<dbReference type="GO" id="GO:0005524">
    <property type="term" value="F:ATP binding"/>
    <property type="evidence" value="ECO:0007669"/>
    <property type="project" value="UniProtKB-UniRule"/>
</dbReference>
<dbReference type="Pfam" id="PF01071">
    <property type="entry name" value="GARS_A"/>
    <property type="match status" value="1"/>
</dbReference>
<keyword evidence="9 15" id="KW-0067">ATP-binding</keyword>
<dbReference type="GO" id="GO:0006189">
    <property type="term" value="P:'de novo' IMP biosynthetic process"/>
    <property type="evidence" value="ECO:0007669"/>
    <property type="project" value="UniProtKB-UniRule"/>
</dbReference>
<dbReference type="Pfam" id="PF02844">
    <property type="entry name" value="GARS_N"/>
    <property type="match status" value="1"/>
</dbReference>
<comment type="similarity">
    <text evidence="11 14">Belongs to the GARS family.</text>
</comment>
<dbReference type="InterPro" id="IPR013815">
    <property type="entry name" value="ATP_grasp_subdomain_1"/>
</dbReference>
<evidence type="ECO:0000256" key="5">
    <source>
        <dbReference type="ARBA" id="ARBA00022598"/>
    </source>
</evidence>
<dbReference type="HAMAP" id="MF_00138">
    <property type="entry name" value="GARS"/>
    <property type="match status" value="1"/>
</dbReference>
<dbReference type="GO" id="GO:0009113">
    <property type="term" value="P:purine nucleobase biosynthetic process"/>
    <property type="evidence" value="ECO:0007669"/>
    <property type="project" value="InterPro"/>
</dbReference>
<protein>
    <recommendedName>
        <fullName evidence="4 14">Phosphoribosylamine--glycine ligase</fullName>
        <ecNumber evidence="4 14">6.3.4.13</ecNumber>
    </recommendedName>
    <alternativeName>
        <fullName evidence="14">GARS</fullName>
    </alternativeName>
    <alternativeName>
        <fullName evidence="12 14">Glycinamide ribonucleotide synthetase</fullName>
    </alternativeName>
    <alternativeName>
        <fullName evidence="13 14">Phosphoribosylglycinamide synthetase</fullName>
    </alternativeName>
</protein>
<dbReference type="InterPro" id="IPR011054">
    <property type="entry name" value="Rudment_hybrid_motif"/>
</dbReference>
<dbReference type="PANTHER" id="PTHR43472">
    <property type="entry name" value="PHOSPHORIBOSYLAMINE--GLYCINE LIGASE"/>
    <property type="match status" value="1"/>
</dbReference>
<evidence type="ECO:0000256" key="7">
    <source>
        <dbReference type="ARBA" id="ARBA00022741"/>
    </source>
</evidence>
<keyword evidence="7 15" id="KW-0547">Nucleotide-binding</keyword>
<dbReference type="GO" id="GO:0046872">
    <property type="term" value="F:metal ion binding"/>
    <property type="evidence" value="ECO:0007669"/>
    <property type="project" value="UniProtKB-KW"/>
</dbReference>